<dbReference type="InterPro" id="IPR011333">
    <property type="entry name" value="SKP1/BTB/POZ_sf"/>
</dbReference>
<dbReference type="SUPFAM" id="SSF54695">
    <property type="entry name" value="POZ domain"/>
    <property type="match status" value="1"/>
</dbReference>
<dbReference type="GeneID" id="17300890"/>
<dbReference type="Proteomes" id="UP000011087">
    <property type="component" value="Unassembled WGS sequence"/>
</dbReference>
<accession>L1J704</accession>
<keyword evidence="4" id="KW-1185">Reference proteome</keyword>
<organism evidence="2">
    <name type="scientific">Guillardia theta (strain CCMP2712)</name>
    <name type="common">Cryptophyte</name>
    <dbReference type="NCBI Taxonomy" id="905079"/>
    <lineage>
        <taxon>Eukaryota</taxon>
        <taxon>Cryptophyceae</taxon>
        <taxon>Pyrenomonadales</taxon>
        <taxon>Geminigeraceae</taxon>
        <taxon>Guillardia</taxon>
    </lineage>
</organism>
<dbReference type="InterPro" id="IPR000210">
    <property type="entry name" value="BTB/POZ_dom"/>
</dbReference>
<dbReference type="Pfam" id="PF02214">
    <property type="entry name" value="BTB_2"/>
    <property type="match status" value="1"/>
</dbReference>
<evidence type="ECO:0000313" key="4">
    <source>
        <dbReference type="Proteomes" id="UP000011087"/>
    </source>
</evidence>
<evidence type="ECO:0000313" key="2">
    <source>
        <dbReference type="EMBL" id="EKX44286.1"/>
    </source>
</evidence>
<dbReference type="PANTHER" id="PTHR11145:SF8">
    <property type="entry name" value="RE57120P"/>
    <property type="match status" value="1"/>
</dbReference>
<reference evidence="2 4" key="1">
    <citation type="journal article" date="2012" name="Nature">
        <title>Algal genomes reveal evolutionary mosaicism and the fate of nucleomorphs.</title>
        <authorList>
            <consortium name="DOE Joint Genome Institute"/>
            <person name="Curtis B.A."/>
            <person name="Tanifuji G."/>
            <person name="Burki F."/>
            <person name="Gruber A."/>
            <person name="Irimia M."/>
            <person name="Maruyama S."/>
            <person name="Arias M.C."/>
            <person name="Ball S.G."/>
            <person name="Gile G.H."/>
            <person name="Hirakawa Y."/>
            <person name="Hopkins J.F."/>
            <person name="Kuo A."/>
            <person name="Rensing S.A."/>
            <person name="Schmutz J."/>
            <person name="Symeonidi A."/>
            <person name="Elias M."/>
            <person name="Eveleigh R.J."/>
            <person name="Herman E.K."/>
            <person name="Klute M.J."/>
            <person name="Nakayama T."/>
            <person name="Obornik M."/>
            <person name="Reyes-Prieto A."/>
            <person name="Armbrust E.V."/>
            <person name="Aves S.J."/>
            <person name="Beiko R.G."/>
            <person name="Coutinho P."/>
            <person name="Dacks J.B."/>
            <person name="Durnford D.G."/>
            <person name="Fast N.M."/>
            <person name="Green B.R."/>
            <person name="Grisdale C.J."/>
            <person name="Hempel F."/>
            <person name="Henrissat B."/>
            <person name="Hoppner M.P."/>
            <person name="Ishida K."/>
            <person name="Kim E."/>
            <person name="Koreny L."/>
            <person name="Kroth P.G."/>
            <person name="Liu Y."/>
            <person name="Malik S.B."/>
            <person name="Maier U.G."/>
            <person name="McRose D."/>
            <person name="Mock T."/>
            <person name="Neilson J.A."/>
            <person name="Onodera N.T."/>
            <person name="Poole A.M."/>
            <person name="Pritham E.J."/>
            <person name="Richards T.A."/>
            <person name="Rocap G."/>
            <person name="Roy S.W."/>
            <person name="Sarai C."/>
            <person name="Schaack S."/>
            <person name="Shirato S."/>
            <person name="Slamovits C.H."/>
            <person name="Spencer D.F."/>
            <person name="Suzuki S."/>
            <person name="Worden A.Z."/>
            <person name="Zauner S."/>
            <person name="Barry K."/>
            <person name="Bell C."/>
            <person name="Bharti A.K."/>
            <person name="Crow J.A."/>
            <person name="Grimwood J."/>
            <person name="Kramer R."/>
            <person name="Lindquist E."/>
            <person name="Lucas S."/>
            <person name="Salamov A."/>
            <person name="McFadden G.I."/>
            <person name="Lane C.E."/>
            <person name="Keeling P.J."/>
            <person name="Gray M.W."/>
            <person name="Grigoriev I.V."/>
            <person name="Archibald J.M."/>
        </authorList>
    </citation>
    <scope>NUCLEOTIDE SEQUENCE</scope>
    <source>
        <strain evidence="2 4">CCMP2712</strain>
    </source>
</reference>
<dbReference type="eggNOG" id="KOG2714">
    <property type="taxonomic scope" value="Eukaryota"/>
</dbReference>
<dbReference type="SMART" id="SM00225">
    <property type="entry name" value="BTB"/>
    <property type="match status" value="1"/>
</dbReference>
<dbReference type="KEGG" id="gtt:GUITHDRAFT_109742"/>
<protein>
    <recommendedName>
        <fullName evidence="1">BTB domain-containing protein</fullName>
    </recommendedName>
</protein>
<name>L1J704_GUITC</name>
<dbReference type="CDD" id="cd18316">
    <property type="entry name" value="BTB_POZ_KCTD-like"/>
    <property type="match status" value="1"/>
</dbReference>
<dbReference type="GO" id="GO:0051260">
    <property type="term" value="P:protein homooligomerization"/>
    <property type="evidence" value="ECO:0007669"/>
    <property type="project" value="InterPro"/>
</dbReference>
<reference evidence="4" key="2">
    <citation type="submission" date="2012-11" db="EMBL/GenBank/DDBJ databases">
        <authorList>
            <person name="Kuo A."/>
            <person name="Curtis B.A."/>
            <person name="Tanifuji G."/>
            <person name="Burki F."/>
            <person name="Gruber A."/>
            <person name="Irimia M."/>
            <person name="Maruyama S."/>
            <person name="Arias M.C."/>
            <person name="Ball S.G."/>
            <person name="Gile G.H."/>
            <person name="Hirakawa Y."/>
            <person name="Hopkins J.F."/>
            <person name="Rensing S.A."/>
            <person name="Schmutz J."/>
            <person name="Symeonidi A."/>
            <person name="Elias M."/>
            <person name="Eveleigh R.J."/>
            <person name="Herman E.K."/>
            <person name="Klute M.J."/>
            <person name="Nakayama T."/>
            <person name="Obornik M."/>
            <person name="Reyes-Prieto A."/>
            <person name="Armbrust E.V."/>
            <person name="Aves S.J."/>
            <person name="Beiko R.G."/>
            <person name="Coutinho P."/>
            <person name="Dacks J.B."/>
            <person name="Durnford D.G."/>
            <person name="Fast N.M."/>
            <person name="Green B.R."/>
            <person name="Grisdale C."/>
            <person name="Hempe F."/>
            <person name="Henrissat B."/>
            <person name="Hoppner M.P."/>
            <person name="Ishida K.-I."/>
            <person name="Kim E."/>
            <person name="Koreny L."/>
            <person name="Kroth P.G."/>
            <person name="Liu Y."/>
            <person name="Malik S.-B."/>
            <person name="Maier U.G."/>
            <person name="McRose D."/>
            <person name="Mock T."/>
            <person name="Neilson J.A."/>
            <person name="Onodera N.T."/>
            <person name="Poole A.M."/>
            <person name="Pritham E.J."/>
            <person name="Richards T.A."/>
            <person name="Rocap G."/>
            <person name="Roy S.W."/>
            <person name="Sarai C."/>
            <person name="Schaack S."/>
            <person name="Shirato S."/>
            <person name="Slamovits C.H."/>
            <person name="Spencer D.F."/>
            <person name="Suzuki S."/>
            <person name="Worden A.Z."/>
            <person name="Zauner S."/>
            <person name="Barry K."/>
            <person name="Bell C."/>
            <person name="Bharti A.K."/>
            <person name="Crow J.A."/>
            <person name="Grimwood J."/>
            <person name="Kramer R."/>
            <person name="Lindquist E."/>
            <person name="Lucas S."/>
            <person name="Salamov A."/>
            <person name="McFadden G.I."/>
            <person name="Lane C.E."/>
            <person name="Keeling P.J."/>
            <person name="Gray M.W."/>
            <person name="Grigoriev I.V."/>
            <person name="Archibald J.M."/>
        </authorList>
    </citation>
    <scope>NUCLEOTIDE SEQUENCE</scope>
    <source>
        <strain evidence="4">CCMP2712</strain>
    </source>
</reference>
<sequence length="216" mass="23687">MYTVADAEGSSANKIIQLNVGGQFFSTSRETLEAAGPSFFSVLIGGNFGGQRDAKGNLFIDRDPKLFSYVLNYLRSQCTHLAIDKTNKSKLQSMLVEAEFYAVQPLIAEIEELIANMDKQETEQKKKHWEYVGSTMTMGPAQPSAFKNLATVNGPQGDASHTTPAVMPSAGIELLTEHDENSSDSTDSSHSFGGRYLHEQHAQLISYAATHMDLDF</sequence>
<dbReference type="EnsemblProtists" id="EKX44286">
    <property type="protein sequence ID" value="EKX44286"/>
    <property type="gene ID" value="GUITHDRAFT_109742"/>
</dbReference>
<dbReference type="Gene3D" id="3.30.710.10">
    <property type="entry name" value="Potassium Channel Kv1.1, Chain A"/>
    <property type="match status" value="1"/>
</dbReference>
<evidence type="ECO:0000259" key="1">
    <source>
        <dbReference type="SMART" id="SM00225"/>
    </source>
</evidence>
<dbReference type="HOGENOM" id="CLU_1279784_0_0_1"/>
<dbReference type="PANTHER" id="PTHR11145">
    <property type="entry name" value="BTB/POZ DOMAIN-CONTAINING ADAPTER FOR CUL3-MEDIATED RHOA DEGRADATION PROTEIN FAMILY MEMBER"/>
    <property type="match status" value="1"/>
</dbReference>
<proteinExistence type="predicted"/>
<dbReference type="InterPro" id="IPR045068">
    <property type="entry name" value="BACURD1-3"/>
</dbReference>
<dbReference type="OrthoDB" id="6077599at2759"/>
<feature type="domain" description="BTB" evidence="1">
    <location>
        <begin position="14"/>
        <end position="118"/>
    </location>
</feature>
<evidence type="ECO:0000313" key="3">
    <source>
        <dbReference type="EnsemblProtists" id="EKX44286"/>
    </source>
</evidence>
<reference evidence="3" key="3">
    <citation type="submission" date="2015-06" db="UniProtKB">
        <authorList>
            <consortium name="EnsemblProtists"/>
        </authorList>
    </citation>
    <scope>IDENTIFICATION</scope>
</reference>
<dbReference type="PaxDb" id="55529-EKX44286"/>
<dbReference type="EMBL" id="JH993005">
    <property type="protein sequence ID" value="EKX44286.1"/>
    <property type="molecule type" value="Genomic_DNA"/>
</dbReference>
<dbReference type="AlphaFoldDB" id="L1J704"/>
<gene>
    <name evidence="2" type="ORF">GUITHDRAFT_109742</name>
</gene>
<dbReference type="InterPro" id="IPR003131">
    <property type="entry name" value="T1-type_BTB"/>
</dbReference>
<dbReference type="RefSeq" id="XP_005831266.1">
    <property type="nucleotide sequence ID" value="XM_005831209.1"/>
</dbReference>